<feature type="chain" id="PRO_5029549344" evidence="1">
    <location>
        <begin position="26"/>
        <end position="433"/>
    </location>
</feature>
<comment type="caution">
    <text evidence="2">The sequence shown here is derived from an EMBL/GenBank/DDBJ whole genome shotgun (WGS) entry which is preliminary data.</text>
</comment>
<accession>A0A7J6P2U7</accession>
<reference evidence="2 3" key="1">
    <citation type="submission" date="2020-04" db="EMBL/GenBank/DDBJ databases">
        <title>Perkinsus olseni comparative genomics.</title>
        <authorList>
            <person name="Bogema D.R."/>
        </authorList>
    </citation>
    <scope>NUCLEOTIDE SEQUENCE [LARGE SCALE GENOMIC DNA]</scope>
    <source>
        <strain evidence="2">ATCC PRA-205</strain>
    </source>
</reference>
<evidence type="ECO:0000313" key="3">
    <source>
        <dbReference type="Proteomes" id="UP000574390"/>
    </source>
</evidence>
<feature type="signal peptide" evidence="1">
    <location>
        <begin position="1"/>
        <end position="25"/>
    </location>
</feature>
<protein>
    <submittedName>
        <fullName evidence="2">Uncharacterized protein</fullName>
    </submittedName>
</protein>
<gene>
    <name evidence="2" type="ORF">FOZ62_026132</name>
</gene>
<evidence type="ECO:0000313" key="2">
    <source>
        <dbReference type="EMBL" id="KAF4690503.1"/>
    </source>
</evidence>
<dbReference type="EMBL" id="JABANM010036400">
    <property type="protein sequence ID" value="KAF4690503.1"/>
    <property type="molecule type" value="Genomic_DNA"/>
</dbReference>
<organism evidence="2 3">
    <name type="scientific">Perkinsus olseni</name>
    <name type="common">Perkinsus atlanticus</name>
    <dbReference type="NCBI Taxonomy" id="32597"/>
    <lineage>
        <taxon>Eukaryota</taxon>
        <taxon>Sar</taxon>
        <taxon>Alveolata</taxon>
        <taxon>Perkinsozoa</taxon>
        <taxon>Perkinsea</taxon>
        <taxon>Perkinsida</taxon>
        <taxon>Perkinsidae</taxon>
        <taxon>Perkinsus</taxon>
    </lineage>
</organism>
<sequence length="433" mass="48426">MIPTIDGSPLFALVFLLQYSFICEATWGMTKEVLVGRQKGENHFENLRAYKTDLPTFDDLFVSKSRGRSTLKANALSEEQIDGMFKGVPTASVITSSPVMKATNSMVKLAIDESGVLGIAEITCPVIVDDDGEEEITSESRKFIDRPSNFPLAFPHWKRGRAGKKYSIKDGGNMAELKRLLYVGLLGADLLARNGGSAVVIEDPTYVRRYKRQRSLSREERDAAASWIDEYMLGKLCDIFKGGSKIPNHMKAEDLGDGRAHFTVPHLLPKSILDKPVGFAPAPSTLDIRAPKGQKITRLLTKVFPSRRASDSSLMVTSKDSTSMVVFTRNPRYNVLTVKNGTCPYVKSAEVFPCLFPDYESLTGFTEAQFEAPPGRLNFNTIRWLYIGLMGRVEEPITGSANDLFLRELCRYIEERRAIRLKELEDEQEEDAQ</sequence>
<keyword evidence="1" id="KW-0732">Signal</keyword>
<proteinExistence type="predicted"/>
<evidence type="ECO:0000256" key="1">
    <source>
        <dbReference type="SAM" id="SignalP"/>
    </source>
</evidence>
<dbReference type="Proteomes" id="UP000574390">
    <property type="component" value="Unassembled WGS sequence"/>
</dbReference>
<dbReference type="AlphaFoldDB" id="A0A7J6P2U7"/>
<name>A0A7J6P2U7_PEROL</name>